<dbReference type="EMBL" id="VLKU01000005">
    <property type="protein sequence ID" value="TWI34424.1"/>
    <property type="molecule type" value="Genomic_DNA"/>
</dbReference>
<dbReference type="Gene3D" id="3.30.450.20">
    <property type="entry name" value="PAS domain"/>
    <property type="match status" value="1"/>
</dbReference>
<name>A0A562NQF2_9RHOB</name>
<keyword evidence="1" id="KW-0805">Transcription regulation</keyword>
<dbReference type="PROSITE" id="PS50043">
    <property type="entry name" value="HTH_LUXR_2"/>
    <property type="match status" value="1"/>
</dbReference>
<dbReference type="Pfam" id="PF13426">
    <property type="entry name" value="PAS_9"/>
    <property type="match status" value="1"/>
</dbReference>
<dbReference type="PROSITE" id="PS00622">
    <property type="entry name" value="HTH_LUXR_1"/>
    <property type="match status" value="1"/>
</dbReference>
<keyword evidence="7" id="KW-1185">Reference proteome</keyword>
<feature type="domain" description="HTH luxR-type" evidence="4">
    <location>
        <begin position="123"/>
        <end position="188"/>
    </location>
</feature>
<dbReference type="InterPro" id="IPR035965">
    <property type="entry name" value="PAS-like_dom_sf"/>
</dbReference>
<organism evidence="6 7">
    <name type="scientific">Paracoccus sulfuroxidans</name>
    <dbReference type="NCBI Taxonomy" id="384678"/>
    <lineage>
        <taxon>Bacteria</taxon>
        <taxon>Pseudomonadati</taxon>
        <taxon>Pseudomonadota</taxon>
        <taxon>Alphaproteobacteria</taxon>
        <taxon>Rhodobacterales</taxon>
        <taxon>Paracoccaceae</taxon>
        <taxon>Paracoccus</taxon>
    </lineage>
</organism>
<dbReference type="PROSITE" id="PS50112">
    <property type="entry name" value="PAS"/>
    <property type="match status" value="1"/>
</dbReference>
<dbReference type="InterPro" id="IPR000792">
    <property type="entry name" value="Tscrpt_reg_LuxR_C"/>
</dbReference>
<dbReference type="Proteomes" id="UP000316225">
    <property type="component" value="Unassembled WGS sequence"/>
</dbReference>
<dbReference type="PANTHER" id="PTHR44688:SF16">
    <property type="entry name" value="DNA-BINDING TRANSCRIPTIONAL ACTIVATOR DEVR_DOSR"/>
    <property type="match status" value="1"/>
</dbReference>
<dbReference type="OrthoDB" id="9782655at2"/>
<dbReference type="PRINTS" id="PR00038">
    <property type="entry name" value="HTHLUXR"/>
</dbReference>
<dbReference type="Gene3D" id="1.10.10.10">
    <property type="entry name" value="Winged helix-like DNA-binding domain superfamily/Winged helix DNA-binding domain"/>
    <property type="match status" value="1"/>
</dbReference>
<feature type="domain" description="PAS" evidence="5">
    <location>
        <begin position="31"/>
        <end position="59"/>
    </location>
</feature>
<evidence type="ECO:0000256" key="3">
    <source>
        <dbReference type="ARBA" id="ARBA00023163"/>
    </source>
</evidence>
<dbReference type="PANTHER" id="PTHR44688">
    <property type="entry name" value="DNA-BINDING TRANSCRIPTIONAL ACTIVATOR DEVR_DOSR"/>
    <property type="match status" value="1"/>
</dbReference>
<dbReference type="SUPFAM" id="SSF46894">
    <property type="entry name" value="C-terminal effector domain of the bipartite response regulators"/>
    <property type="match status" value="1"/>
</dbReference>
<sequence length="190" mass="21573">MPTDPPLPEAQDSLGFLHAPVATLVLSERIVLRANAMVERVFGWRPEEIEGKSMRLLYPGQTDFEQVGERSRKAFASDDICRDERLMRRKNGQIVWMEGRGRTLDPTDPFRLAIWTYVPLESESASPEILTAAEKMIAKYLVNGFTSKEIAQTLARSPRTIEAHRANMMRKMQARNASELVRSLLNLEGD</sequence>
<evidence type="ECO:0000313" key="6">
    <source>
        <dbReference type="EMBL" id="TWI34424.1"/>
    </source>
</evidence>
<evidence type="ECO:0000259" key="5">
    <source>
        <dbReference type="PROSITE" id="PS50112"/>
    </source>
</evidence>
<protein>
    <submittedName>
        <fullName evidence="6">PAS domain S-box-containing protein</fullName>
    </submittedName>
</protein>
<dbReference type="NCBIfam" id="TIGR00229">
    <property type="entry name" value="sensory_box"/>
    <property type="match status" value="1"/>
</dbReference>
<dbReference type="Pfam" id="PF00196">
    <property type="entry name" value="GerE"/>
    <property type="match status" value="1"/>
</dbReference>
<proteinExistence type="predicted"/>
<dbReference type="InterPro" id="IPR016032">
    <property type="entry name" value="Sig_transdc_resp-reg_C-effctor"/>
</dbReference>
<dbReference type="AlphaFoldDB" id="A0A562NQF2"/>
<dbReference type="InterPro" id="IPR036388">
    <property type="entry name" value="WH-like_DNA-bd_sf"/>
</dbReference>
<evidence type="ECO:0000256" key="2">
    <source>
        <dbReference type="ARBA" id="ARBA00023125"/>
    </source>
</evidence>
<dbReference type="CDD" id="cd00130">
    <property type="entry name" value="PAS"/>
    <property type="match status" value="1"/>
</dbReference>
<dbReference type="GO" id="GO:0003677">
    <property type="term" value="F:DNA binding"/>
    <property type="evidence" value="ECO:0007669"/>
    <property type="project" value="UniProtKB-KW"/>
</dbReference>
<dbReference type="SMART" id="SM00421">
    <property type="entry name" value="HTH_LUXR"/>
    <property type="match status" value="1"/>
</dbReference>
<keyword evidence="2" id="KW-0238">DNA-binding</keyword>
<gene>
    <name evidence="6" type="ORF">IQ24_01942</name>
</gene>
<accession>A0A562NQF2</accession>
<comment type="caution">
    <text evidence="6">The sequence shown here is derived from an EMBL/GenBank/DDBJ whole genome shotgun (WGS) entry which is preliminary data.</text>
</comment>
<reference evidence="6 7" key="1">
    <citation type="journal article" date="2015" name="Stand. Genomic Sci.">
        <title>Genomic Encyclopedia of Bacterial and Archaeal Type Strains, Phase III: the genomes of soil and plant-associated and newly described type strains.</title>
        <authorList>
            <person name="Whitman W.B."/>
            <person name="Woyke T."/>
            <person name="Klenk H.P."/>
            <person name="Zhou Y."/>
            <person name="Lilburn T.G."/>
            <person name="Beck B.J."/>
            <person name="De Vos P."/>
            <person name="Vandamme P."/>
            <person name="Eisen J.A."/>
            <person name="Garrity G."/>
            <person name="Hugenholtz P."/>
            <person name="Kyrpides N.C."/>
        </authorList>
    </citation>
    <scope>NUCLEOTIDE SEQUENCE [LARGE SCALE GENOMIC DNA]</scope>
    <source>
        <strain evidence="6 7">CGMCC 1.5364</strain>
    </source>
</reference>
<dbReference type="SUPFAM" id="SSF55785">
    <property type="entry name" value="PYP-like sensor domain (PAS domain)"/>
    <property type="match status" value="1"/>
</dbReference>
<evidence type="ECO:0000313" key="7">
    <source>
        <dbReference type="Proteomes" id="UP000316225"/>
    </source>
</evidence>
<evidence type="ECO:0000259" key="4">
    <source>
        <dbReference type="PROSITE" id="PS50043"/>
    </source>
</evidence>
<dbReference type="CDD" id="cd06170">
    <property type="entry name" value="LuxR_C_like"/>
    <property type="match status" value="1"/>
</dbReference>
<dbReference type="GO" id="GO:0006355">
    <property type="term" value="P:regulation of DNA-templated transcription"/>
    <property type="evidence" value="ECO:0007669"/>
    <property type="project" value="InterPro"/>
</dbReference>
<keyword evidence="3" id="KW-0804">Transcription</keyword>
<evidence type="ECO:0000256" key="1">
    <source>
        <dbReference type="ARBA" id="ARBA00023015"/>
    </source>
</evidence>
<dbReference type="RefSeq" id="WP_145397757.1">
    <property type="nucleotide sequence ID" value="NZ_VLKU01000005.1"/>
</dbReference>
<dbReference type="InterPro" id="IPR000014">
    <property type="entry name" value="PAS"/>
</dbReference>